<keyword evidence="1" id="KW-1133">Transmembrane helix</keyword>
<accession>A0A5N6ELZ0</accession>
<evidence type="ECO:0000313" key="2">
    <source>
        <dbReference type="EMBL" id="KAB8218632.1"/>
    </source>
</evidence>
<gene>
    <name evidence="2" type="ORF">BDV33DRAFT_121037</name>
</gene>
<evidence type="ECO:0000313" key="3">
    <source>
        <dbReference type="Proteomes" id="UP000326799"/>
    </source>
</evidence>
<proteinExistence type="predicted"/>
<keyword evidence="1" id="KW-0472">Membrane</keyword>
<dbReference type="Proteomes" id="UP000326799">
    <property type="component" value="Unassembled WGS sequence"/>
</dbReference>
<keyword evidence="3" id="KW-1185">Reference proteome</keyword>
<dbReference type="AlphaFoldDB" id="A0A5N6ELZ0"/>
<reference evidence="2 3" key="1">
    <citation type="submission" date="2019-04" db="EMBL/GenBank/DDBJ databases">
        <title>Fungal friends and foes A comparative genomics study of 23 Aspergillus species from section Flavi.</title>
        <authorList>
            <consortium name="DOE Joint Genome Institute"/>
            <person name="Kjaerbolling I."/>
            <person name="Vesth T.C."/>
            <person name="Frisvad J.C."/>
            <person name="Nybo J.L."/>
            <person name="Theobald S."/>
            <person name="Kildgaard S."/>
            <person name="Petersen T.I."/>
            <person name="Kuo A."/>
            <person name="Sato A."/>
            <person name="Lyhne E.K."/>
            <person name="Kogle M.E."/>
            <person name="Wiebenga A."/>
            <person name="Kun R.S."/>
            <person name="Lubbers R.J."/>
            <person name="Makela M.R."/>
            <person name="Barry K."/>
            <person name="Chovatia M."/>
            <person name="Clum A."/>
            <person name="Daum C."/>
            <person name="Haridas S."/>
            <person name="He G."/>
            <person name="LaButti K."/>
            <person name="Lipzen A."/>
            <person name="Mondo S."/>
            <person name="Pangilinan J."/>
            <person name="Riley R."/>
            <person name="Salamov A."/>
            <person name="Simmons B.A."/>
            <person name="Magnuson J.K."/>
            <person name="Henrissat B."/>
            <person name="Mortensen U.H."/>
            <person name="Larsen T.O."/>
            <person name="De vries R.P."/>
            <person name="Grigoriev I.V."/>
            <person name="Machida M."/>
            <person name="Baker S.E."/>
            <person name="Andersen M.R."/>
        </authorList>
    </citation>
    <scope>NUCLEOTIDE SEQUENCE [LARGE SCALE GENOMIC DNA]</scope>
    <source>
        <strain evidence="2 3">CBS 126849</strain>
    </source>
</reference>
<protein>
    <submittedName>
        <fullName evidence="2">Uncharacterized protein</fullName>
    </submittedName>
</protein>
<evidence type="ECO:0000256" key="1">
    <source>
        <dbReference type="SAM" id="Phobius"/>
    </source>
</evidence>
<organism evidence="2 3">
    <name type="scientific">Aspergillus novoparasiticus</name>
    <dbReference type="NCBI Taxonomy" id="986946"/>
    <lineage>
        <taxon>Eukaryota</taxon>
        <taxon>Fungi</taxon>
        <taxon>Dikarya</taxon>
        <taxon>Ascomycota</taxon>
        <taxon>Pezizomycotina</taxon>
        <taxon>Eurotiomycetes</taxon>
        <taxon>Eurotiomycetidae</taxon>
        <taxon>Eurotiales</taxon>
        <taxon>Aspergillaceae</taxon>
        <taxon>Aspergillus</taxon>
        <taxon>Aspergillus subgen. Circumdati</taxon>
    </lineage>
</organism>
<dbReference type="EMBL" id="ML733447">
    <property type="protein sequence ID" value="KAB8218632.1"/>
    <property type="molecule type" value="Genomic_DNA"/>
</dbReference>
<sequence>MNQGIVIVKIIITSFVLLFFFWSIIAVDVFRVNLRMCYNKIDIQTQTRRWCRVPWNA</sequence>
<feature type="transmembrane region" description="Helical" evidence="1">
    <location>
        <begin position="6"/>
        <end position="30"/>
    </location>
</feature>
<keyword evidence="1" id="KW-0812">Transmembrane</keyword>
<name>A0A5N6ELZ0_9EURO</name>